<dbReference type="InterPro" id="IPR003000">
    <property type="entry name" value="Sirtuin"/>
</dbReference>
<dbReference type="AlphaFoldDB" id="A0A543HSQ9"/>
<feature type="binding site" evidence="4">
    <location>
        <position position="168"/>
    </location>
    <ligand>
        <name>Zn(2+)</name>
        <dbReference type="ChEBI" id="CHEBI:29105"/>
    </ligand>
</feature>
<protein>
    <recommendedName>
        <fullName evidence="1">protein acetyllysine N-acetyltransferase</fullName>
        <ecNumber evidence="1">2.3.1.286</ecNumber>
    </recommendedName>
</protein>
<feature type="domain" description="Deacetylase sirtuin-type" evidence="5">
    <location>
        <begin position="1"/>
        <end position="265"/>
    </location>
</feature>
<feature type="active site" description="Proton acceptor" evidence="4">
    <location>
        <position position="107"/>
    </location>
</feature>
<dbReference type="PANTHER" id="PTHR11085:SF10">
    <property type="entry name" value="NAD-DEPENDENT PROTEIN DEACYLASE SIRTUIN-5, MITOCHONDRIAL-RELATED"/>
    <property type="match status" value="1"/>
</dbReference>
<dbReference type="Pfam" id="PF02146">
    <property type="entry name" value="SIR2"/>
    <property type="match status" value="1"/>
</dbReference>
<evidence type="ECO:0000256" key="4">
    <source>
        <dbReference type="PROSITE-ProRule" id="PRU00236"/>
    </source>
</evidence>
<accession>A0A543HSQ9</accession>
<dbReference type="RefSeq" id="WP_246054641.1">
    <property type="nucleotide sequence ID" value="NZ_BAAAYS010000004.1"/>
</dbReference>
<evidence type="ECO:0000256" key="3">
    <source>
        <dbReference type="ARBA" id="ARBA00023027"/>
    </source>
</evidence>
<dbReference type="SUPFAM" id="SSF52467">
    <property type="entry name" value="DHS-like NAD/FAD-binding domain"/>
    <property type="match status" value="1"/>
</dbReference>
<dbReference type="InterPro" id="IPR026591">
    <property type="entry name" value="Sirtuin_cat_small_dom_sf"/>
</dbReference>
<dbReference type="GO" id="GO:0070403">
    <property type="term" value="F:NAD+ binding"/>
    <property type="evidence" value="ECO:0007669"/>
    <property type="project" value="InterPro"/>
</dbReference>
<evidence type="ECO:0000259" key="5">
    <source>
        <dbReference type="PROSITE" id="PS50305"/>
    </source>
</evidence>
<dbReference type="InterPro" id="IPR026590">
    <property type="entry name" value="Ssirtuin_cat_dom"/>
</dbReference>
<dbReference type="EMBL" id="VFPN01000003">
    <property type="protein sequence ID" value="TQM61376.1"/>
    <property type="molecule type" value="Genomic_DNA"/>
</dbReference>
<dbReference type="InterPro" id="IPR029035">
    <property type="entry name" value="DHS-like_NAD/FAD-binding_dom"/>
</dbReference>
<keyword evidence="4" id="KW-0479">Metal-binding</keyword>
<dbReference type="Gene3D" id="3.40.50.1220">
    <property type="entry name" value="TPP-binding domain"/>
    <property type="match status" value="1"/>
</dbReference>
<dbReference type="Proteomes" id="UP000318331">
    <property type="component" value="Unassembled WGS sequence"/>
</dbReference>
<keyword evidence="3" id="KW-0520">NAD</keyword>
<keyword evidence="4" id="KW-0862">Zinc</keyword>
<dbReference type="Gene3D" id="3.30.1600.10">
    <property type="entry name" value="SIR2/SIRT2 'Small Domain"/>
    <property type="match status" value="1"/>
</dbReference>
<feature type="binding site" evidence="4">
    <location>
        <position position="165"/>
    </location>
    <ligand>
        <name>Zn(2+)</name>
        <dbReference type="ChEBI" id="CHEBI:29105"/>
    </ligand>
</feature>
<evidence type="ECO:0000313" key="7">
    <source>
        <dbReference type="Proteomes" id="UP000318331"/>
    </source>
</evidence>
<keyword evidence="7" id="KW-1185">Reference proteome</keyword>
<gene>
    <name evidence="6" type="ORF">FB466_2327</name>
</gene>
<sequence>MLAQEGPLAVLTGAGVSTDSGIPDYRGEGAPPRAPMTFQQFLASETSRKRYWAGSHRGWGTFMATTPNAGHRALASLEASGRINGVVTQNVDGLHVRAGSTRVIDVHGSMSRVFCLVCGQAFNRDSVEEQLLRENPRLDEPGFVVLAPDGDADVSGIENFVVPTCSVCAGMLKPDVVFFGELVPRKRFAAAQALLTESSGLLVLGSSLAVNTGVRLVEQSRRAAQPVIIVNRGATKGDAKASIRVESGTTEFLLALADRAGVPIL</sequence>
<reference evidence="6 7" key="1">
    <citation type="submission" date="2019-06" db="EMBL/GenBank/DDBJ databases">
        <title>Sequencing the genomes of 1000 actinobacteria strains.</title>
        <authorList>
            <person name="Klenk H.-P."/>
        </authorList>
    </citation>
    <scope>NUCLEOTIDE SEQUENCE [LARGE SCALE GENOMIC DNA]</scope>
    <source>
        <strain evidence="6 7">DSM 18031</strain>
    </source>
</reference>
<proteinExistence type="predicted"/>
<dbReference type="GO" id="GO:0017136">
    <property type="term" value="F:histone deacetylase activity, NAD-dependent"/>
    <property type="evidence" value="ECO:0007669"/>
    <property type="project" value="TreeGrafter"/>
</dbReference>
<dbReference type="PROSITE" id="PS50305">
    <property type="entry name" value="SIRTUIN"/>
    <property type="match status" value="1"/>
</dbReference>
<evidence type="ECO:0000256" key="2">
    <source>
        <dbReference type="ARBA" id="ARBA00022679"/>
    </source>
</evidence>
<keyword evidence="2" id="KW-0808">Transferase</keyword>
<dbReference type="InterPro" id="IPR050134">
    <property type="entry name" value="NAD-dep_sirtuin_deacylases"/>
</dbReference>
<evidence type="ECO:0000256" key="1">
    <source>
        <dbReference type="ARBA" id="ARBA00012928"/>
    </source>
</evidence>
<evidence type="ECO:0000313" key="6">
    <source>
        <dbReference type="EMBL" id="TQM61376.1"/>
    </source>
</evidence>
<feature type="binding site" evidence="4">
    <location>
        <position position="115"/>
    </location>
    <ligand>
        <name>Zn(2+)</name>
        <dbReference type="ChEBI" id="CHEBI:29105"/>
    </ligand>
</feature>
<dbReference type="EC" id="2.3.1.286" evidence="1"/>
<comment type="caution">
    <text evidence="6">The sequence shown here is derived from an EMBL/GenBank/DDBJ whole genome shotgun (WGS) entry which is preliminary data.</text>
</comment>
<name>A0A543HSQ9_9MICO</name>
<dbReference type="PANTHER" id="PTHR11085">
    <property type="entry name" value="NAD-DEPENDENT PROTEIN DEACYLASE SIRTUIN-5, MITOCHONDRIAL-RELATED"/>
    <property type="match status" value="1"/>
</dbReference>
<organism evidence="6 7">
    <name type="scientific">Klugiella xanthotipulae</name>
    <dbReference type="NCBI Taxonomy" id="244735"/>
    <lineage>
        <taxon>Bacteria</taxon>
        <taxon>Bacillati</taxon>
        <taxon>Actinomycetota</taxon>
        <taxon>Actinomycetes</taxon>
        <taxon>Micrococcales</taxon>
        <taxon>Microbacteriaceae</taxon>
        <taxon>Klugiella</taxon>
    </lineage>
</organism>
<feature type="binding site" evidence="4">
    <location>
        <position position="118"/>
    </location>
    <ligand>
        <name>Zn(2+)</name>
        <dbReference type="ChEBI" id="CHEBI:29105"/>
    </ligand>
</feature>
<dbReference type="GO" id="GO:0046872">
    <property type="term" value="F:metal ion binding"/>
    <property type="evidence" value="ECO:0007669"/>
    <property type="project" value="UniProtKB-KW"/>
</dbReference>